<evidence type="ECO:0000313" key="2">
    <source>
        <dbReference type="Proteomes" id="UP000218244"/>
    </source>
</evidence>
<reference evidence="1 2" key="1">
    <citation type="submission" date="2016-02" db="EMBL/GenBank/DDBJ databases">
        <title>Corynebacterium glutamicum N24 whole genome sequencing project.</title>
        <authorList>
            <person name="Matsutani M."/>
            <person name="Nangtapong N."/>
            <person name="Yakushi T."/>
            <person name="Matsushita K."/>
        </authorList>
    </citation>
    <scope>NUCLEOTIDE SEQUENCE [LARGE SCALE GENOMIC DNA]</scope>
    <source>
        <strain evidence="1 2">N24</strain>
    </source>
</reference>
<protein>
    <submittedName>
        <fullName evidence="1">Uncharacterized protein</fullName>
    </submittedName>
</protein>
<name>A0A169RMK5_9CORY</name>
<accession>A0A169RMK5</accession>
<sequence>MVFVAVARVENQPAGLEELLGPQRAERVQGFLANRSPEGAREAAIKDASLLVGFVLIATPAEGLVTNPTTG</sequence>
<dbReference type="Proteomes" id="UP000218244">
    <property type="component" value="Chromosome"/>
</dbReference>
<proteinExistence type="predicted"/>
<dbReference type="KEGG" id="csur:N24_0170"/>
<evidence type="ECO:0000313" key="1">
    <source>
        <dbReference type="EMBL" id="BAU94432.1"/>
    </source>
</evidence>
<organism evidence="1 2">
    <name type="scientific">Corynebacterium suranareeae</name>
    <dbReference type="NCBI Taxonomy" id="2506452"/>
    <lineage>
        <taxon>Bacteria</taxon>
        <taxon>Bacillati</taxon>
        <taxon>Actinomycetota</taxon>
        <taxon>Actinomycetes</taxon>
        <taxon>Mycobacteriales</taxon>
        <taxon>Corynebacteriaceae</taxon>
        <taxon>Corynebacterium</taxon>
    </lineage>
</organism>
<gene>
    <name evidence="1" type="ORF">N24_0170</name>
</gene>
<dbReference type="EMBL" id="AP017369">
    <property type="protein sequence ID" value="BAU94432.1"/>
    <property type="molecule type" value="Genomic_DNA"/>
</dbReference>
<keyword evidence="2" id="KW-1185">Reference proteome</keyword>
<dbReference type="AlphaFoldDB" id="A0A169RMK5"/>